<dbReference type="Proteomes" id="UP000005239">
    <property type="component" value="Unassembled WGS sequence"/>
</dbReference>
<dbReference type="EnsemblMetazoa" id="PPA13578.1">
    <property type="protein sequence ID" value="PPA13578.1"/>
    <property type="gene ID" value="WBGene00103132"/>
</dbReference>
<accession>A0A8R1YB35</accession>
<evidence type="ECO:0000313" key="2">
    <source>
        <dbReference type="Proteomes" id="UP000005239"/>
    </source>
</evidence>
<evidence type="ECO:0000313" key="1">
    <source>
        <dbReference type="EnsemblMetazoa" id="PPA13578.1"/>
    </source>
</evidence>
<name>A0A454Y5V7_PRIPA</name>
<reference evidence="1" key="2">
    <citation type="submission" date="2022-06" db="UniProtKB">
        <authorList>
            <consortium name="EnsemblMetazoa"/>
        </authorList>
    </citation>
    <scope>IDENTIFICATION</scope>
    <source>
        <strain evidence="1">PS312</strain>
    </source>
</reference>
<proteinExistence type="predicted"/>
<organism evidence="1 2">
    <name type="scientific">Pristionchus pacificus</name>
    <name type="common">Parasitic nematode worm</name>
    <dbReference type="NCBI Taxonomy" id="54126"/>
    <lineage>
        <taxon>Eukaryota</taxon>
        <taxon>Metazoa</taxon>
        <taxon>Ecdysozoa</taxon>
        <taxon>Nematoda</taxon>
        <taxon>Chromadorea</taxon>
        <taxon>Rhabditida</taxon>
        <taxon>Rhabditina</taxon>
        <taxon>Diplogasteromorpha</taxon>
        <taxon>Diplogasteroidea</taxon>
        <taxon>Neodiplogasteridae</taxon>
        <taxon>Pristionchus</taxon>
    </lineage>
</organism>
<protein>
    <submittedName>
        <fullName evidence="1">Uncharacterized protein</fullName>
    </submittedName>
</protein>
<gene>
    <name evidence="1" type="primary">WBGene00103132</name>
</gene>
<accession>A0A454Y5V7</accession>
<sequence length="137" mass="14710">MKLLPTLLALLSFVLLVHSLGPTATTASGKITANLPGKPGEDPKEIQENIDRIQGEIKNLNVKVANLLSALNETNAIPFVRIDALMTQIQEQQTILNDVNTKITGLSTQINTKSADIKNMTGYVNCFTASGCGPESF</sequence>
<dbReference type="Gene3D" id="1.10.287.1490">
    <property type="match status" value="1"/>
</dbReference>
<dbReference type="AlphaFoldDB" id="A0A454Y5V7"/>
<reference evidence="2" key="1">
    <citation type="journal article" date="2008" name="Nat. Genet.">
        <title>The Pristionchus pacificus genome provides a unique perspective on nematode lifestyle and parasitism.</title>
        <authorList>
            <person name="Dieterich C."/>
            <person name="Clifton S.W."/>
            <person name="Schuster L.N."/>
            <person name="Chinwalla A."/>
            <person name="Delehaunty K."/>
            <person name="Dinkelacker I."/>
            <person name="Fulton L."/>
            <person name="Fulton R."/>
            <person name="Godfrey J."/>
            <person name="Minx P."/>
            <person name="Mitreva M."/>
            <person name="Roeseler W."/>
            <person name="Tian H."/>
            <person name="Witte H."/>
            <person name="Yang S.P."/>
            <person name="Wilson R.K."/>
            <person name="Sommer R.J."/>
        </authorList>
    </citation>
    <scope>NUCLEOTIDE SEQUENCE [LARGE SCALE GENOMIC DNA]</scope>
    <source>
        <strain evidence="2">PS312</strain>
    </source>
</reference>
<dbReference type="SUPFAM" id="SSF58100">
    <property type="entry name" value="Bacterial hemolysins"/>
    <property type="match status" value="1"/>
</dbReference>
<keyword evidence="2" id="KW-1185">Reference proteome</keyword>